<evidence type="ECO:0000313" key="4">
    <source>
        <dbReference type="Proteomes" id="UP000054279"/>
    </source>
</evidence>
<keyword evidence="1" id="KW-0732">Signal</keyword>
<dbReference type="Pfam" id="PF18803">
    <property type="entry name" value="CxC2"/>
    <property type="match status" value="1"/>
</dbReference>
<feature type="signal peptide" evidence="1">
    <location>
        <begin position="1"/>
        <end position="22"/>
    </location>
</feature>
<name>A0A0C9UAS5_SPHS4</name>
<organism evidence="3 4">
    <name type="scientific">Sphaerobolus stellatus (strain SS14)</name>
    <dbReference type="NCBI Taxonomy" id="990650"/>
    <lineage>
        <taxon>Eukaryota</taxon>
        <taxon>Fungi</taxon>
        <taxon>Dikarya</taxon>
        <taxon>Basidiomycota</taxon>
        <taxon>Agaricomycotina</taxon>
        <taxon>Agaricomycetes</taxon>
        <taxon>Phallomycetidae</taxon>
        <taxon>Geastrales</taxon>
        <taxon>Sphaerobolaceae</taxon>
        <taxon>Sphaerobolus</taxon>
    </lineage>
</organism>
<dbReference type="Proteomes" id="UP000054279">
    <property type="component" value="Unassembled WGS sequence"/>
</dbReference>
<dbReference type="HOGENOM" id="CLU_003703_1_0_1"/>
<evidence type="ECO:0000313" key="3">
    <source>
        <dbReference type="EMBL" id="KIJ22260.1"/>
    </source>
</evidence>
<dbReference type="OrthoDB" id="3149508at2759"/>
<evidence type="ECO:0000256" key="1">
    <source>
        <dbReference type="SAM" id="SignalP"/>
    </source>
</evidence>
<gene>
    <name evidence="3" type="ORF">M422DRAFT_197387</name>
</gene>
<keyword evidence="4" id="KW-1185">Reference proteome</keyword>
<feature type="non-terminal residue" evidence="3">
    <location>
        <position position="1"/>
    </location>
</feature>
<sequence>KWNGSTILRVSLADLGFKLVFGHGDVLCPHTYDDTGIQVITVLDITGVHIVKIAWCHCADAPMPAEQLLSCKWFPATILRPRTSVTFRALKLFHLLSHVVQTNPWDFAGTMHWMTDNVCPFSVTNIYKLFKHIQRQWRVVKAWKRAGVRDPSLPRNSGSLAIFCVSCPIPGVSLKPGWEKEPERYVSICGEWAGAEFFQ</sequence>
<feature type="domain" description="CxC2-like cysteine cluster KDZ transposase-associated" evidence="2">
    <location>
        <begin position="12"/>
        <end position="118"/>
    </location>
</feature>
<protein>
    <recommendedName>
        <fullName evidence="2">CxC2-like cysteine cluster KDZ transposase-associated domain-containing protein</fullName>
    </recommendedName>
</protein>
<dbReference type="InterPro" id="IPR041457">
    <property type="entry name" value="CxC2_KDZ-assoc"/>
</dbReference>
<dbReference type="AlphaFoldDB" id="A0A0C9UAS5"/>
<accession>A0A0C9UAS5</accession>
<proteinExistence type="predicted"/>
<evidence type="ECO:0000259" key="2">
    <source>
        <dbReference type="Pfam" id="PF18803"/>
    </source>
</evidence>
<reference evidence="3 4" key="1">
    <citation type="submission" date="2014-06" db="EMBL/GenBank/DDBJ databases">
        <title>Evolutionary Origins and Diversification of the Mycorrhizal Mutualists.</title>
        <authorList>
            <consortium name="DOE Joint Genome Institute"/>
            <consortium name="Mycorrhizal Genomics Consortium"/>
            <person name="Kohler A."/>
            <person name="Kuo A."/>
            <person name="Nagy L.G."/>
            <person name="Floudas D."/>
            <person name="Copeland A."/>
            <person name="Barry K.W."/>
            <person name="Cichocki N."/>
            <person name="Veneault-Fourrey C."/>
            <person name="LaButti K."/>
            <person name="Lindquist E.A."/>
            <person name="Lipzen A."/>
            <person name="Lundell T."/>
            <person name="Morin E."/>
            <person name="Murat C."/>
            <person name="Riley R."/>
            <person name="Ohm R."/>
            <person name="Sun H."/>
            <person name="Tunlid A."/>
            <person name="Henrissat B."/>
            <person name="Grigoriev I.V."/>
            <person name="Hibbett D.S."/>
            <person name="Martin F."/>
        </authorList>
    </citation>
    <scope>NUCLEOTIDE SEQUENCE [LARGE SCALE GENOMIC DNA]</scope>
    <source>
        <strain evidence="3 4">SS14</strain>
    </source>
</reference>
<dbReference type="EMBL" id="KN838511">
    <property type="protein sequence ID" value="KIJ22260.1"/>
    <property type="molecule type" value="Genomic_DNA"/>
</dbReference>
<feature type="chain" id="PRO_5002214212" description="CxC2-like cysteine cluster KDZ transposase-associated domain-containing protein" evidence="1">
    <location>
        <begin position="23"/>
        <end position="199"/>
    </location>
</feature>